<sequence>MKYNGVSGNSRRRHAEKAGLGEKHVNHLGQEQMDQTPADLKVPLDRWSLPLVPWIGHPLRASFSKDQGCSGRHSQALGTELRPYQNSHCPYASIDERRQTGQL</sequence>
<accession>A0A2C5Z8A2</accession>
<dbReference type="AlphaFoldDB" id="A0A2C5Z8A2"/>
<keyword evidence="3" id="KW-1185">Reference proteome</keyword>
<evidence type="ECO:0000313" key="2">
    <source>
        <dbReference type="EMBL" id="PHH75401.1"/>
    </source>
</evidence>
<reference evidence="2 3" key="1">
    <citation type="submission" date="2017-06" db="EMBL/GenBank/DDBJ databases">
        <title>Ant-infecting Ophiocordyceps genomes reveal a high diversity of potential behavioral manipulation genes and a possible major role for enterotoxins.</title>
        <authorList>
            <person name="De Bekker C."/>
            <person name="Evans H.C."/>
            <person name="Brachmann A."/>
            <person name="Hughes D.P."/>
        </authorList>
    </citation>
    <scope>NUCLEOTIDE SEQUENCE [LARGE SCALE GENOMIC DNA]</scope>
    <source>
        <strain evidence="2 3">Map16</strain>
    </source>
</reference>
<name>A0A2C5Z8A2_9HYPO</name>
<evidence type="ECO:0000313" key="3">
    <source>
        <dbReference type="Proteomes" id="UP000226431"/>
    </source>
</evidence>
<dbReference type="Proteomes" id="UP000226431">
    <property type="component" value="Unassembled WGS sequence"/>
</dbReference>
<feature type="region of interest" description="Disordered" evidence="1">
    <location>
        <begin position="1"/>
        <end position="21"/>
    </location>
</feature>
<gene>
    <name evidence="2" type="ORF">CDD80_2408</name>
</gene>
<protein>
    <submittedName>
        <fullName evidence="2">Uncharacterized protein</fullName>
    </submittedName>
</protein>
<evidence type="ECO:0000256" key="1">
    <source>
        <dbReference type="SAM" id="MobiDB-lite"/>
    </source>
</evidence>
<dbReference type="OrthoDB" id="5245608at2759"/>
<organism evidence="2 3">
    <name type="scientific">Ophiocordyceps camponoti-rufipedis</name>
    <dbReference type="NCBI Taxonomy" id="2004952"/>
    <lineage>
        <taxon>Eukaryota</taxon>
        <taxon>Fungi</taxon>
        <taxon>Dikarya</taxon>
        <taxon>Ascomycota</taxon>
        <taxon>Pezizomycotina</taxon>
        <taxon>Sordariomycetes</taxon>
        <taxon>Hypocreomycetidae</taxon>
        <taxon>Hypocreales</taxon>
        <taxon>Ophiocordycipitaceae</taxon>
        <taxon>Ophiocordyceps</taxon>
    </lineage>
</organism>
<proteinExistence type="predicted"/>
<dbReference type="EMBL" id="NJES01000219">
    <property type="protein sequence ID" value="PHH75401.1"/>
    <property type="molecule type" value="Genomic_DNA"/>
</dbReference>
<comment type="caution">
    <text evidence="2">The sequence shown here is derived from an EMBL/GenBank/DDBJ whole genome shotgun (WGS) entry which is preliminary data.</text>
</comment>